<feature type="region of interest" description="Disordered" evidence="1">
    <location>
        <begin position="1"/>
        <end position="32"/>
    </location>
</feature>
<dbReference type="OrthoDB" id="613763at2759"/>
<dbReference type="AlphaFoldDB" id="A0A316UK16"/>
<reference evidence="2 3" key="1">
    <citation type="journal article" date="2018" name="Mol. Biol. Evol.">
        <title>Broad Genomic Sampling Reveals a Smut Pathogenic Ancestry of the Fungal Clade Ustilaginomycotina.</title>
        <authorList>
            <person name="Kijpornyongpan T."/>
            <person name="Mondo S.J."/>
            <person name="Barry K."/>
            <person name="Sandor L."/>
            <person name="Lee J."/>
            <person name="Lipzen A."/>
            <person name="Pangilinan J."/>
            <person name="LaButti K."/>
            <person name="Hainaut M."/>
            <person name="Henrissat B."/>
            <person name="Grigoriev I.V."/>
            <person name="Spatafora J.W."/>
            <person name="Aime M.C."/>
        </authorList>
    </citation>
    <scope>NUCLEOTIDE SEQUENCE [LARGE SCALE GENOMIC DNA]</scope>
    <source>
        <strain evidence="2 3">MCA 5214</strain>
    </source>
</reference>
<organism evidence="2 3">
    <name type="scientific">Jaminaea rosea</name>
    <dbReference type="NCBI Taxonomy" id="1569628"/>
    <lineage>
        <taxon>Eukaryota</taxon>
        <taxon>Fungi</taxon>
        <taxon>Dikarya</taxon>
        <taxon>Basidiomycota</taxon>
        <taxon>Ustilaginomycotina</taxon>
        <taxon>Exobasidiomycetes</taxon>
        <taxon>Microstromatales</taxon>
        <taxon>Microstromatales incertae sedis</taxon>
        <taxon>Jaminaea</taxon>
    </lineage>
</organism>
<dbReference type="EMBL" id="KZ819675">
    <property type="protein sequence ID" value="PWN25569.1"/>
    <property type="molecule type" value="Genomic_DNA"/>
</dbReference>
<gene>
    <name evidence="2" type="ORF">BDZ90DRAFT_262216</name>
</gene>
<dbReference type="Proteomes" id="UP000245884">
    <property type="component" value="Unassembled WGS sequence"/>
</dbReference>
<name>A0A316UK16_9BASI</name>
<feature type="compositionally biased region" description="Polar residues" evidence="1">
    <location>
        <begin position="10"/>
        <end position="31"/>
    </location>
</feature>
<protein>
    <submittedName>
        <fullName evidence="2">Uncharacterized protein</fullName>
    </submittedName>
</protein>
<evidence type="ECO:0000313" key="2">
    <source>
        <dbReference type="EMBL" id="PWN25569.1"/>
    </source>
</evidence>
<keyword evidence="3" id="KW-1185">Reference proteome</keyword>
<dbReference type="RefSeq" id="XP_025360181.1">
    <property type="nucleotide sequence ID" value="XM_025508460.1"/>
</dbReference>
<accession>A0A316UK16</accession>
<evidence type="ECO:0000313" key="3">
    <source>
        <dbReference type="Proteomes" id="UP000245884"/>
    </source>
</evidence>
<dbReference type="GeneID" id="37030283"/>
<sequence>MFSPLPLSQPHFQTCGPSASTSSLAPRSTAPTHYAPHGYSGDGWRQMLLPIPSHVSDPYQFLDELRAQWEEETRRLNWIRRERQDGSSIPPHMVGKWARMLELPCEVWRGIAREVVREGEGATLARVSRDFQHLLTPLLLASPHLASSGDLDSLLLSLTSSPSRILLISSLSLQLTSSADWAKAEQLGNTLKGGGADIKRLKLKCAGSDTGKARELFGCFRPEEFEWTTSPCWLIRPSRAFADLLTPWCTHSSTSASAPPPCLLTLRLSGFFLDDHFLEALLGLASLEKLVLFGRTVQNIPIGVLRGLLGGSEWEATCEAETKGTSRRPDQGRRQLHLTELSLVDLPRGSAQRILGQVEDLVSPCGKAAWRGITRASSKEGNEDVILSRA</sequence>
<evidence type="ECO:0000256" key="1">
    <source>
        <dbReference type="SAM" id="MobiDB-lite"/>
    </source>
</evidence>
<proteinExistence type="predicted"/>